<proteinExistence type="predicted"/>
<feature type="transmembrane region" description="Helical" evidence="1">
    <location>
        <begin position="81"/>
        <end position="100"/>
    </location>
</feature>
<accession>A0A8J2Z4P5</accession>
<dbReference type="RefSeq" id="WP_117002894.1">
    <property type="nucleotide sequence ID" value="NZ_BMJS01000017.1"/>
</dbReference>
<dbReference type="EMBL" id="BMJS01000017">
    <property type="protein sequence ID" value="GGF99517.1"/>
    <property type="molecule type" value="Genomic_DNA"/>
</dbReference>
<comment type="caution">
    <text evidence="2">The sequence shown here is derived from an EMBL/GenBank/DDBJ whole genome shotgun (WGS) entry which is preliminary data.</text>
</comment>
<keyword evidence="3" id="KW-1185">Reference proteome</keyword>
<dbReference type="AlphaFoldDB" id="A0A8J2Z4P5"/>
<organism evidence="2 3">
    <name type="scientific">Cysteiniphilum litorale</name>
    <dbReference type="NCBI Taxonomy" id="2056700"/>
    <lineage>
        <taxon>Bacteria</taxon>
        <taxon>Pseudomonadati</taxon>
        <taxon>Pseudomonadota</taxon>
        <taxon>Gammaproteobacteria</taxon>
        <taxon>Thiotrichales</taxon>
        <taxon>Fastidiosibacteraceae</taxon>
        <taxon>Cysteiniphilum</taxon>
    </lineage>
</organism>
<evidence type="ECO:0000313" key="3">
    <source>
        <dbReference type="Proteomes" id="UP000636949"/>
    </source>
</evidence>
<gene>
    <name evidence="2" type="ORF">GCM10010995_15980</name>
</gene>
<protein>
    <submittedName>
        <fullName evidence="2">Uncharacterized protein</fullName>
    </submittedName>
</protein>
<reference evidence="2" key="2">
    <citation type="submission" date="2020-09" db="EMBL/GenBank/DDBJ databases">
        <authorList>
            <person name="Sun Q."/>
            <person name="Zhou Y."/>
        </authorList>
    </citation>
    <scope>NUCLEOTIDE SEQUENCE</scope>
    <source>
        <strain evidence="2">CGMCC 1.15758</strain>
    </source>
</reference>
<sequence length="188" mass="21211">MNNKVLATLHSTINAINNAPTLAKVEKSLSAAAEDLPMYGDDISFGTTKAWGFIWLFVALGITVGYSAFELYAKEWQVRLLVVSGLSFLVALCIYMHFVYPLSHAVSRLTKCSFNKMLKLRYGITKNESFSAKKLREQFKRFPVGDRSNGFHMCVDSELGGLKHLKFEYFYETKHETTTTDDKGNTVV</sequence>
<keyword evidence="1" id="KW-0472">Membrane</keyword>
<name>A0A8J2Z4P5_9GAMM</name>
<dbReference type="Proteomes" id="UP000636949">
    <property type="component" value="Unassembled WGS sequence"/>
</dbReference>
<evidence type="ECO:0000256" key="1">
    <source>
        <dbReference type="SAM" id="Phobius"/>
    </source>
</evidence>
<reference evidence="2" key="1">
    <citation type="journal article" date="2014" name="Int. J. Syst. Evol. Microbiol.">
        <title>Complete genome sequence of Corynebacterium casei LMG S-19264T (=DSM 44701T), isolated from a smear-ripened cheese.</title>
        <authorList>
            <consortium name="US DOE Joint Genome Institute (JGI-PGF)"/>
            <person name="Walter F."/>
            <person name="Albersmeier A."/>
            <person name="Kalinowski J."/>
            <person name="Ruckert C."/>
        </authorList>
    </citation>
    <scope>NUCLEOTIDE SEQUENCE</scope>
    <source>
        <strain evidence="2">CGMCC 1.15758</strain>
    </source>
</reference>
<keyword evidence="1" id="KW-0812">Transmembrane</keyword>
<keyword evidence="1" id="KW-1133">Transmembrane helix</keyword>
<feature type="transmembrane region" description="Helical" evidence="1">
    <location>
        <begin position="50"/>
        <end position="69"/>
    </location>
</feature>
<evidence type="ECO:0000313" key="2">
    <source>
        <dbReference type="EMBL" id="GGF99517.1"/>
    </source>
</evidence>